<protein>
    <submittedName>
        <fullName evidence="1">DUF4865 family protein</fullName>
    </submittedName>
</protein>
<evidence type="ECO:0000313" key="1">
    <source>
        <dbReference type="EMBL" id="QQL46727.1"/>
    </source>
</evidence>
<accession>A0AAX1K0P2</accession>
<name>A0AAX1K0P2_STRMG</name>
<dbReference type="Proteomes" id="UP000595884">
    <property type="component" value="Chromosome"/>
</dbReference>
<reference evidence="2" key="1">
    <citation type="submission" date="2020-12" db="EMBL/GenBank/DDBJ databases">
        <authorList>
            <person name="Wen Z.T."/>
        </authorList>
    </citation>
    <scope>NUCLEOTIDE SEQUENCE [LARGE SCALE GENOMIC DNA]</scope>
    <source>
        <strain evidence="2">27-3</strain>
    </source>
</reference>
<organism evidence="1 2">
    <name type="scientific">Streptococcus mutans</name>
    <dbReference type="NCBI Taxonomy" id="1309"/>
    <lineage>
        <taxon>Bacteria</taxon>
        <taxon>Bacillati</taxon>
        <taxon>Bacillota</taxon>
        <taxon>Bacilli</taxon>
        <taxon>Lactobacillales</taxon>
        <taxon>Streptococcaceae</taxon>
        <taxon>Streptococcus</taxon>
    </lineage>
</organism>
<dbReference type="EMBL" id="CP066294">
    <property type="protein sequence ID" value="QQL46727.1"/>
    <property type="molecule type" value="Genomic_DNA"/>
</dbReference>
<dbReference type="Pfam" id="PF16157">
    <property type="entry name" value="DUF4865"/>
    <property type="match status" value="1"/>
</dbReference>
<evidence type="ECO:0000313" key="2">
    <source>
        <dbReference type="Proteomes" id="UP000595884"/>
    </source>
</evidence>
<dbReference type="InterPro" id="IPR032349">
    <property type="entry name" value="DUF4865"/>
</dbReference>
<gene>
    <name evidence="1" type="ORF">IGS65_006375</name>
</gene>
<proteinExistence type="predicted"/>
<sequence length="180" mass="20773">MQAMRYEIALPSDYDMSIIRSRVAKTGHLMDDFPDLLFKAFLISEQAQGQLTNNYCPLYIWKRSEGMTKFIFEGPFENILKSFGWQSIQIGITSTVLLTDDFSQSCWVTEEVLDISPSASLKDTKMAAELEDKELGKVVVYNPDKWKKVTYTFWKEKPINTNLNVFEILHLSLPSEPEKQ</sequence>
<dbReference type="RefSeq" id="WP_002266704.1">
    <property type="nucleotide sequence ID" value="NZ_CABJGC010000001.1"/>
</dbReference>
<dbReference type="AlphaFoldDB" id="A0AAX1K0P2"/>